<evidence type="ECO:0000313" key="13">
    <source>
        <dbReference type="EMBL" id="OEG15115.1"/>
    </source>
</evidence>
<dbReference type="InterPro" id="IPR027417">
    <property type="entry name" value="P-loop_NTPase"/>
</dbReference>
<feature type="transmembrane region" description="Helical" evidence="10">
    <location>
        <begin position="396"/>
        <end position="418"/>
    </location>
</feature>
<evidence type="ECO:0000256" key="9">
    <source>
        <dbReference type="SAM" id="Coils"/>
    </source>
</evidence>
<keyword evidence="4" id="KW-0788">Thiol protease</keyword>
<proteinExistence type="predicted"/>
<organism evidence="13 14">
    <name type="scientific">Enterococcus quebecensis</name>
    <dbReference type="NCBI Taxonomy" id="903983"/>
    <lineage>
        <taxon>Bacteria</taxon>
        <taxon>Bacillati</taxon>
        <taxon>Bacillota</taxon>
        <taxon>Bacilli</taxon>
        <taxon>Lactobacillales</taxon>
        <taxon>Enterococcaceae</taxon>
        <taxon>Enterococcus</taxon>
    </lineage>
</organism>
<evidence type="ECO:0000313" key="14">
    <source>
        <dbReference type="Proteomes" id="UP000094764"/>
    </source>
</evidence>
<dbReference type="InterPro" id="IPR005074">
    <property type="entry name" value="Peptidase_C39"/>
</dbReference>
<dbReference type="EMBL" id="MIKB01000016">
    <property type="protein sequence ID" value="OEG15115.1"/>
    <property type="molecule type" value="Genomic_DNA"/>
</dbReference>
<dbReference type="Gene3D" id="3.40.50.300">
    <property type="entry name" value="P-loop containing nucleotide triphosphate hydrolases"/>
    <property type="match status" value="1"/>
</dbReference>
<comment type="subcellular location">
    <subcellularLocation>
        <location evidence="1">Cell membrane</location>
        <topology evidence="1">Multi-pass membrane protein</topology>
    </subcellularLocation>
</comment>
<feature type="domain" description="Peptidase C39" evidence="12">
    <location>
        <begin position="7"/>
        <end position="134"/>
    </location>
</feature>
<keyword evidence="2 10" id="KW-0812">Transmembrane</keyword>
<dbReference type="GO" id="GO:0005886">
    <property type="term" value="C:plasma membrane"/>
    <property type="evidence" value="ECO:0007669"/>
    <property type="project" value="UniProtKB-SubCell"/>
</dbReference>
<dbReference type="InterPro" id="IPR003593">
    <property type="entry name" value="AAA+_ATPase"/>
</dbReference>
<feature type="domain" description="ABC transporter" evidence="11">
    <location>
        <begin position="487"/>
        <end position="700"/>
    </location>
</feature>
<dbReference type="GO" id="GO:0016887">
    <property type="term" value="F:ATP hydrolysis activity"/>
    <property type="evidence" value="ECO:0007669"/>
    <property type="project" value="InterPro"/>
</dbReference>
<feature type="transmembrane region" description="Helical" evidence="10">
    <location>
        <begin position="211"/>
        <end position="228"/>
    </location>
</feature>
<keyword evidence="8" id="KW-0080">Bacteriocin transport</keyword>
<protein>
    <submittedName>
        <fullName evidence="13">Uncharacterized protein</fullName>
    </submittedName>
</protein>
<evidence type="ECO:0000256" key="6">
    <source>
        <dbReference type="ARBA" id="ARBA00022989"/>
    </source>
</evidence>
<dbReference type="AlphaFoldDB" id="A0A1E5GRC0"/>
<dbReference type="SUPFAM" id="SSF90123">
    <property type="entry name" value="ABC transporter transmembrane region"/>
    <property type="match status" value="1"/>
</dbReference>
<dbReference type="SMART" id="SM00382">
    <property type="entry name" value="AAA"/>
    <property type="match status" value="1"/>
</dbReference>
<dbReference type="OrthoDB" id="2193867at2"/>
<dbReference type="Pfam" id="PF00005">
    <property type="entry name" value="ABC_tran"/>
    <property type="match status" value="1"/>
</dbReference>
<dbReference type="GO" id="GO:0006508">
    <property type="term" value="P:proteolysis"/>
    <property type="evidence" value="ECO:0007669"/>
    <property type="project" value="InterPro"/>
</dbReference>
<keyword evidence="6 10" id="KW-1133">Transmembrane helix</keyword>
<dbReference type="Proteomes" id="UP000094764">
    <property type="component" value="Unassembled WGS sequence"/>
</dbReference>
<keyword evidence="4" id="KW-0378">Hydrolase</keyword>
<dbReference type="RefSeq" id="WP_069635608.1">
    <property type="nucleotide sequence ID" value="NZ_JXKZ01000022.1"/>
</dbReference>
<evidence type="ECO:0000256" key="2">
    <source>
        <dbReference type="ARBA" id="ARBA00022692"/>
    </source>
</evidence>
<evidence type="ECO:0000256" key="3">
    <source>
        <dbReference type="ARBA" id="ARBA00022741"/>
    </source>
</evidence>
<dbReference type="PROSITE" id="PS50990">
    <property type="entry name" value="PEPTIDASE_C39"/>
    <property type="match status" value="1"/>
</dbReference>
<keyword evidence="8" id="KW-0813">Transport</keyword>
<evidence type="ECO:0000256" key="10">
    <source>
        <dbReference type="SAM" id="Phobius"/>
    </source>
</evidence>
<feature type="transmembrane region" description="Helical" evidence="10">
    <location>
        <begin position="430"/>
        <end position="449"/>
    </location>
</feature>
<keyword evidence="5" id="KW-0067">ATP-binding</keyword>
<feature type="coiled-coil region" evidence="9">
    <location>
        <begin position="15"/>
        <end position="42"/>
    </location>
</feature>
<dbReference type="InterPro" id="IPR039421">
    <property type="entry name" value="Type_1_exporter"/>
</dbReference>
<dbReference type="Gene3D" id="3.90.70.10">
    <property type="entry name" value="Cysteine proteinases"/>
    <property type="match status" value="1"/>
</dbReference>
<name>A0A1E5GRC0_9ENTE</name>
<evidence type="ECO:0000256" key="7">
    <source>
        <dbReference type="ARBA" id="ARBA00023136"/>
    </source>
</evidence>
<evidence type="ECO:0000256" key="4">
    <source>
        <dbReference type="ARBA" id="ARBA00022807"/>
    </source>
</evidence>
<keyword evidence="14" id="KW-1185">Reference proteome</keyword>
<dbReference type="InterPro" id="IPR036640">
    <property type="entry name" value="ABC1_TM_sf"/>
</dbReference>
<dbReference type="GO" id="GO:0005524">
    <property type="term" value="F:ATP binding"/>
    <property type="evidence" value="ECO:0007669"/>
    <property type="project" value="UniProtKB-KW"/>
</dbReference>
<dbReference type="GO" id="GO:0034040">
    <property type="term" value="F:ATPase-coupled lipid transmembrane transporter activity"/>
    <property type="evidence" value="ECO:0007669"/>
    <property type="project" value="TreeGrafter"/>
</dbReference>
<dbReference type="PANTHER" id="PTHR24221">
    <property type="entry name" value="ATP-BINDING CASSETTE SUB-FAMILY B"/>
    <property type="match status" value="1"/>
</dbReference>
<accession>A0A1E5GRC0</accession>
<sequence length="700" mass="80290">MYAHYMQKSSTDCGIASLRTVLEQLEVKIKNTKELYKSYSIKKDQGLSLGELNRILLKYGVKSNAYTLSDFNEIRKLDNFPMVLVVENDGCAHYIVLHKIENNRYIISNPAEPEIKEYDEEYLQSIFLGFLIYIEGMGEPVVLEELESFKQDESKSIGTVLYQELMNELPLKLKVNMALLLLAKYLLPLISTFVIQMFMSQTSEYSSVSEIVLPGLIVFWTIILFYYVNLKEGKQRILLENKMQERVLLNYYKQKINDLDSGKNCDNVTGYFWNLIYSVSGLVQKFYFKLNVVYVLFLSLLLVKFSFYLMLLLLFWTTIFAIYLKRNIQTVKNNELNIIGKSSAFSASVENNIKTSLDINLFSKNKQSEDFLQSKMSEFLEARIASFSSELQIGSVYQSFLTLMSLSTFIVLGFLTILGGSQQILDNSNGILIISIILSSLAPVIENWLSYQKSTVAIDHIQSSDDYSTEKLEATKHELNLSEIKELSIKDLTFSYEEDQLILDKVNVQMRSGNIYGIKGENGAGKSTFVKLLSGILEPDSGTFAFNKNELEKTSLKMENINEFISMYSPEFNVYGNTVGRNIRYKVFNETLSEQEKIGYQDIFNLGMSNNYLLQTDGVNISQGQKQKILIMRALYQNKSIYIFDEPTGNLDDTSKKMLVKELQKLAYQKDKIVILISHEEEILNCADEVLQIKKLSKEE</sequence>
<dbReference type="PROSITE" id="PS50893">
    <property type="entry name" value="ABC_TRANSPORTER_2"/>
    <property type="match status" value="1"/>
</dbReference>
<evidence type="ECO:0000256" key="8">
    <source>
        <dbReference type="ARBA" id="ARBA00043264"/>
    </source>
</evidence>
<evidence type="ECO:0000259" key="11">
    <source>
        <dbReference type="PROSITE" id="PS50893"/>
    </source>
</evidence>
<dbReference type="GO" id="GO:0008234">
    <property type="term" value="F:cysteine-type peptidase activity"/>
    <property type="evidence" value="ECO:0007669"/>
    <property type="project" value="UniProtKB-KW"/>
</dbReference>
<dbReference type="SUPFAM" id="SSF52540">
    <property type="entry name" value="P-loop containing nucleoside triphosphate hydrolases"/>
    <property type="match status" value="1"/>
</dbReference>
<feature type="transmembrane region" description="Helical" evidence="10">
    <location>
        <begin position="178"/>
        <end position="199"/>
    </location>
</feature>
<keyword evidence="8" id="KW-0653">Protein transport</keyword>
<dbReference type="PATRIC" id="fig|903983.4.peg.1584"/>
<evidence type="ECO:0000256" key="5">
    <source>
        <dbReference type="ARBA" id="ARBA00022840"/>
    </source>
</evidence>
<evidence type="ECO:0000256" key="1">
    <source>
        <dbReference type="ARBA" id="ARBA00004651"/>
    </source>
</evidence>
<dbReference type="Pfam" id="PF03412">
    <property type="entry name" value="Peptidase_C39"/>
    <property type="match status" value="1"/>
</dbReference>
<feature type="transmembrane region" description="Helical" evidence="10">
    <location>
        <begin position="292"/>
        <end position="324"/>
    </location>
</feature>
<evidence type="ECO:0000259" key="12">
    <source>
        <dbReference type="PROSITE" id="PS50990"/>
    </source>
</evidence>
<reference evidence="14" key="1">
    <citation type="submission" date="2016-09" db="EMBL/GenBank/DDBJ databases">
        <authorList>
            <person name="Gulvik C.A."/>
        </authorList>
    </citation>
    <scope>NUCLEOTIDE SEQUENCE [LARGE SCALE GENOMIC DNA]</scope>
    <source>
        <strain evidence="14">LMG 26306</strain>
    </source>
</reference>
<dbReference type="PANTHER" id="PTHR24221:SF654">
    <property type="entry name" value="ATP-BINDING CASSETTE SUB-FAMILY B MEMBER 6"/>
    <property type="match status" value="1"/>
</dbReference>
<keyword evidence="3" id="KW-0547">Nucleotide-binding</keyword>
<keyword evidence="7 10" id="KW-0472">Membrane</keyword>
<dbReference type="GO" id="GO:0043213">
    <property type="term" value="P:bacteriocin transport"/>
    <property type="evidence" value="ECO:0007669"/>
    <property type="project" value="UniProtKB-KW"/>
</dbReference>
<comment type="caution">
    <text evidence="13">The sequence shown here is derived from an EMBL/GenBank/DDBJ whole genome shotgun (WGS) entry which is preliminary data.</text>
</comment>
<dbReference type="InterPro" id="IPR003439">
    <property type="entry name" value="ABC_transporter-like_ATP-bd"/>
</dbReference>
<keyword evidence="9" id="KW-0175">Coiled coil</keyword>
<keyword evidence="4" id="KW-0645">Protease</keyword>
<dbReference type="STRING" id="903983.BCR23_09755"/>
<gene>
    <name evidence="13" type="ORF">BCR23_09755</name>
</gene>